<keyword evidence="1" id="KW-0812">Transmembrane</keyword>
<organism evidence="2 3">
    <name type="scientific">Algoriphagus faecimaris</name>
    <dbReference type="NCBI Taxonomy" id="686796"/>
    <lineage>
        <taxon>Bacteria</taxon>
        <taxon>Pseudomonadati</taxon>
        <taxon>Bacteroidota</taxon>
        <taxon>Cytophagia</taxon>
        <taxon>Cytophagales</taxon>
        <taxon>Cyclobacteriaceae</taxon>
        <taxon>Algoriphagus</taxon>
    </lineage>
</organism>
<dbReference type="Proteomes" id="UP000199060">
    <property type="component" value="Unassembled WGS sequence"/>
</dbReference>
<dbReference type="EMBL" id="FNAC01000001">
    <property type="protein sequence ID" value="SDC53081.1"/>
    <property type="molecule type" value="Genomic_DNA"/>
</dbReference>
<proteinExistence type="predicted"/>
<evidence type="ECO:0000313" key="2">
    <source>
        <dbReference type="EMBL" id="SDC53081.1"/>
    </source>
</evidence>
<feature type="transmembrane region" description="Helical" evidence="1">
    <location>
        <begin position="12"/>
        <end position="32"/>
    </location>
</feature>
<sequence length="37" mass="4214">MGKLVSIKSYLMEFVIVGVIIASIIVMIRFIIKKVFN</sequence>
<accession>A0A1G6MCC8</accession>
<gene>
    <name evidence="2" type="ORF">SAMN04488104_1001111</name>
</gene>
<dbReference type="AlphaFoldDB" id="A0A1G6MCC8"/>
<keyword evidence="1" id="KW-1133">Transmembrane helix</keyword>
<dbReference type="STRING" id="686796.SAMN04488104_1001111"/>
<evidence type="ECO:0000256" key="1">
    <source>
        <dbReference type="SAM" id="Phobius"/>
    </source>
</evidence>
<reference evidence="3" key="1">
    <citation type="submission" date="2016-10" db="EMBL/GenBank/DDBJ databases">
        <authorList>
            <person name="Varghese N."/>
            <person name="Submissions S."/>
        </authorList>
    </citation>
    <scope>NUCLEOTIDE SEQUENCE [LARGE SCALE GENOMIC DNA]</scope>
    <source>
        <strain evidence="3">DSM 23095</strain>
    </source>
</reference>
<protein>
    <submittedName>
        <fullName evidence="2">Uncharacterized protein</fullName>
    </submittedName>
</protein>
<keyword evidence="1" id="KW-0472">Membrane</keyword>
<name>A0A1G6MCC8_9BACT</name>
<keyword evidence="3" id="KW-1185">Reference proteome</keyword>
<evidence type="ECO:0000313" key="3">
    <source>
        <dbReference type="Proteomes" id="UP000199060"/>
    </source>
</evidence>